<comment type="caution">
    <text evidence="2">The sequence shown here is derived from an EMBL/GenBank/DDBJ whole genome shotgun (WGS) entry which is preliminary data.</text>
</comment>
<proteinExistence type="predicted"/>
<dbReference type="SUPFAM" id="SSF54427">
    <property type="entry name" value="NTF2-like"/>
    <property type="match status" value="1"/>
</dbReference>
<dbReference type="Proteomes" id="UP000779809">
    <property type="component" value="Unassembled WGS sequence"/>
</dbReference>
<evidence type="ECO:0000313" key="2">
    <source>
        <dbReference type="EMBL" id="MBI2678654.1"/>
    </source>
</evidence>
<protein>
    <recommendedName>
        <fullName evidence="4">SnoaL-like domain-containing protein</fullName>
    </recommendedName>
</protein>
<accession>A0A932AAH1</accession>
<feature type="chain" id="PRO_5037589064" description="SnoaL-like domain-containing protein" evidence="1">
    <location>
        <begin position="21"/>
        <end position="158"/>
    </location>
</feature>
<dbReference type="Gene3D" id="3.10.450.50">
    <property type="match status" value="1"/>
</dbReference>
<dbReference type="EMBL" id="JACPNR010000009">
    <property type="protein sequence ID" value="MBI2678654.1"/>
    <property type="molecule type" value="Genomic_DNA"/>
</dbReference>
<evidence type="ECO:0000256" key="1">
    <source>
        <dbReference type="SAM" id="SignalP"/>
    </source>
</evidence>
<dbReference type="InterPro" id="IPR032710">
    <property type="entry name" value="NTF2-like_dom_sf"/>
</dbReference>
<reference evidence="2" key="1">
    <citation type="submission" date="2020-07" db="EMBL/GenBank/DDBJ databases">
        <title>Huge and variable diversity of episymbiotic CPR bacteria and DPANN archaea in groundwater ecosystems.</title>
        <authorList>
            <person name="He C.Y."/>
            <person name="Keren R."/>
            <person name="Whittaker M."/>
            <person name="Farag I.F."/>
            <person name="Doudna J."/>
            <person name="Cate J.H.D."/>
            <person name="Banfield J.F."/>
        </authorList>
    </citation>
    <scope>NUCLEOTIDE SEQUENCE</scope>
    <source>
        <strain evidence="2">NC_groundwater_580_Pr5_B-0.1um_64_19</strain>
    </source>
</reference>
<feature type="signal peptide" evidence="1">
    <location>
        <begin position="1"/>
        <end position="20"/>
    </location>
</feature>
<organism evidence="2 3">
    <name type="scientific">Candidatus Korobacter versatilis</name>
    <dbReference type="NCBI Taxonomy" id="658062"/>
    <lineage>
        <taxon>Bacteria</taxon>
        <taxon>Pseudomonadati</taxon>
        <taxon>Acidobacteriota</taxon>
        <taxon>Terriglobia</taxon>
        <taxon>Terriglobales</taxon>
        <taxon>Candidatus Korobacteraceae</taxon>
        <taxon>Candidatus Korobacter</taxon>
    </lineage>
</organism>
<dbReference type="AlphaFoldDB" id="A0A932AAH1"/>
<sequence>MRKAIILAVAVILIAGGAAAQKKAAEGPDKKSVMVTVHRFVDGFNEGDIASALATCASPAAIIDEFPPYAWSGPTACADWAAAYDAASKKDGMTNGHVTMGKPLFVEVNGDRGYAIFPVSFSYKQKGKPVNEAGARLTIALWKQGSDWKITAWTWSKH</sequence>
<gene>
    <name evidence="2" type="ORF">HYX28_07710</name>
</gene>
<name>A0A932AAH1_9BACT</name>
<keyword evidence="1" id="KW-0732">Signal</keyword>
<evidence type="ECO:0008006" key="4">
    <source>
        <dbReference type="Google" id="ProtNLM"/>
    </source>
</evidence>
<evidence type="ECO:0000313" key="3">
    <source>
        <dbReference type="Proteomes" id="UP000779809"/>
    </source>
</evidence>